<organism evidence="1">
    <name type="scientific">Anguilla anguilla</name>
    <name type="common">European freshwater eel</name>
    <name type="synonym">Muraena anguilla</name>
    <dbReference type="NCBI Taxonomy" id="7936"/>
    <lineage>
        <taxon>Eukaryota</taxon>
        <taxon>Metazoa</taxon>
        <taxon>Chordata</taxon>
        <taxon>Craniata</taxon>
        <taxon>Vertebrata</taxon>
        <taxon>Euteleostomi</taxon>
        <taxon>Actinopterygii</taxon>
        <taxon>Neopterygii</taxon>
        <taxon>Teleostei</taxon>
        <taxon>Anguilliformes</taxon>
        <taxon>Anguillidae</taxon>
        <taxon>Anguilla</taxon>
    </lineage>
</organism>
<reference evidence="1" key="2">
    <citation type="journal article" date="2015" name="Fish Shellfish Immunol.">
        <title>Early steps in the European eel (Anguilla anguilla)-Vibrio vulnificus interaction in the gills: Role of the RtxA13 toxin.</title>
        <authorList>
            <person name="Callol A."/>
            <person name="Pajuelo D."/>
            <person name="Ebbesson L."/>
            <person name="Teles M."/>
            <person name="MacKenzie S."/>
            <person name="Amaro C."/>
        </authorList>
    </citation>
    <scope>NUCLEOTIDE SEQUENCE</scope>
</reference>
<name>A0A0E9VFP2_ANGAN</name>
<sequence>MYSCFLVFRCPKMLSCQRPEELNIL</sequence>
<protein>
    <submittedName>
        <fullName evidence="1">Uncharacterized protein</fullName>
    </submittedName>
</protein>
<accession>A0A0E9VFP2</accession>
<dbReference type="EMBL" id="GBXM01031761">
    <property type="protein sequence ID" value="JAH76816.1"/>
    <property type="molecule type" value="Transcribed_RNA"/>
</dbReference>
<reference evidence="1" key="1">
    <citation type="submission" date="2014-11" db="EMBL/GenBank/DDBJ databases">
        <authorList>
            <person name="Amaro Gonzalez C."/>
        </authorList>
    </citation>
    <scope>NUCLEOTIDE SEQUENCE</scope>
</reference>
<evidence type="ECO:0000313" key="1">
    <source>
        <dbReference type="EMBL" id="JAH76816.1"/>
    </source>
</evidence>
<dbReference type="AlphaFoldDB" id="A0A0E9VFP2"/>
<proteinExistence type="predicted"/>